<keyword evidence="2" id="KW-1185">Reference proteome</keyword>
<name>A0A0D7BAR6_9AGAR</name>
<evidence type="ECO:0000313" key="1">
    <source>
        <dbReference type="EMBL" id="KIY67234.1"/>
    </source>
</evidence>
<reference evidence="1 2" key="1">
    <citation type="journal article" date="2015" name="Fungal Genet. Biol.">
        <title>Evolution of novel wood decay mechanisms in Agaricales revealed by the genome sequences of Fistulina hepatica and Cylindrobasidium torrendii.</title>
        <authorList>
            <person name="Floudas D."/>
            <person name="Held B.W."/>
            <person name="Riley R."/>
            <person name="Nagy L.G."/>
            <person name="Koehler G."/>
            <person name="Ransdell A.S."/>
            <person name="Younus H."/>
            <person name="Chow J."/>
            <person name="Chiniquy J."/>
            <person name="Lipzen A."/>
            <person name="Tritt A."/>
            <person name="Sun H."/>
            <person name="Haridas S."/>
            <person name="LaButti K."/>
            <person name="Ohm R.A."/>
            <person name="Kues U."/>
            <person name="Blanchette R.A."/>
            <person name="Grigoriev I.V."/>
            <person name="Minto R.E."/>
            <person name="Hibbett D.S."/>
        </authorList>
    </citation>
    <scope>NUCLEOTIDE SEQUENCE [LARGE SCALE GENOMIC DNA]</scope>
    <source>
        <strain evidence="1 2">FP15055 ss-10</strain>
    </source>
</reference>
<proteinExistence type="predicted"/>
<accession>A0A0D7BAR6</accession>
<dbReference type="EMBL" id="KN880531">
    <property type="protein sequence ID" value="KIY67234.1"/>
    <property type="molecule type" value="Genomic_DNA"/>
</dbReference>
<dbReference type="SUPFAM" id="SSF81383">
    <property type="entry name" value="F-box domain"/>
    <property type="match status" value="1"/>
</dbReference>
<dbReference type="AlphaFoldDB" id="A0A0D7BAR6"/>
<dbReference type="InterPro" id="IPR036047">
    <property type="entry name" value="F-box-like_dom_sf"/>
</dbReference>
<sequence>MPSSPPRVTLQCQGSTKGSVGEYCPFCFWEDKDLRYPGQQDTSDFDFGITWDELEDAVAAAAVAVDCWRGNGLGDSTPNAQRCDTCKMSVRRPEAQSESELFTQRFAHLSLREDSALAVASTDETDDDSSVDTSMMLMIYSMRDRLREMEDLQRAMWQMGAAREGFVPKPEPKPPVLPPEILCTIFEWEMMSDYDPHSSRSNSTEFEGLSVWSPWAIPQVCREWRLIALGHHTLWSRIKLELGPRTNAGPLPACLEKYQTLLARSGDVGLHLRLPSTVHDSDFAGSDPPLAFLRGITHRLRSLHIDMCAPRTLQYFDGCVFSRLKSLSTTIWPPWDLDEGEIKVMSVSSLRTAYNLESYVQRHGGEVDVDIPWAHLIHCELWYTELTPVYKLSNIRRLCIESEMGGNLLLEPYLLPHLEFLSISQRDSVSHYSLAKTILRNIRAPVLRTICLGSTSCSYAAFPTTFEDTATIRTANIAYTDTIPVPLAETLSFLKRLHHVETMYLGLPEEQFTGSVWGRNPRDIGVEAEKNTVGCVGGVAVRNVRRAMDENESEDSGVSVIHNARGARIEMD</sequence>
<organism evidence="1 2">
    <name type="scientific">Cylindrobasidium torrendii FP15055 ss-10</name>
    <dbReference type="NCBI Taxonomy" id="1314674"/>
    <lineage>
        <taxon>Eukaryota</taxon>
        <taxon>Fungi</taxon>
        <taxon>Dikarya</taxon>
        <taxon>Basidiomycota</taxon>
        <taxon>Agaricomycotina</taxon>
        <taxon>Agaricomycetes</taxon>
        <taxon>Agaricomycetidae</taxon>
        <taxon>Agaricales</taxon>
        <taxon>Marasmiineae</taxon>
        <taxon>Physalacriaceae</taxon>
        <taxon>Cylindrobasidium</taxon>
    </lineage>
</organism>
<dbReference type="OrthoDB" id="3203373at2759"/>
<dbReference type="Proteomes" id="UP000054007">
    <property type="component" value="Unassembled WGS sequence"/>
</dbReference>
<gene>
    <name evidence="1" type="ORF">CYLTODRAFT_411266</name>
</gene>
<evidence type="ECO:0000313" key="2">
    <source>
        <dbReference type="Proteomes" id="UP000054007"/>
    </source>
</evidence>
<protein>
    <submittedName>
        <fullName evidence="1">Uncharacterized protein</fullName>
    </submittedName>
</protein>